<gene>
    <name evidence="1" type="ORF">ACFQ4O_10520</name>
</gene>
<evidence type="ECO:0000313" key="2">
    <source>
        <dbReference type="Proteomes" id="UP001597171"/>
    </source>
</evidence>
<evidence type="ECO:0008006" key="3">
    <source>
        <dbReference type="Google" id="ProtNLM"/>
    </source>
</evidence>
<organism evidence="1 2">
    <name type="scientific">Methylopila musalis</name>
    <dbReference type="NCBI Taxonomy" id="1134781"/>
    <lineage>
        <taxon>Bacteria</taxon>
        <taxon>Pseudomonadati</taxon>
        <taxon>Pseudomonadota</taxon>
        <taxon>Alphaproteobacteria</taxon>
        <taxon>Hyphomicrobiales</taxon>
        <taxon>Methylopilaceae</taxon>
        <taxon>Methylopila</taxon>
    </lineage>
</organism>
<reference evidence="2" key="1">
    <citation type="journal article" date="2019" name="Int. J. Syst. Evol. Microbiol.">
        <title>The Global Catalogue of Microorganisms (GCM) 10K type strain sequencing project: providing services to taxonomists for standard genome sequencing and annotation.</title>
        <authorList>
            <consortium name="The Broad Institute Genomics Platform"/>
            <consortium name="The Broad Institute Genome Sequencing Center for Infectious Disease"/>
            <person name="Wu L."/>
            <person name="Ma J."/>
        </authorList>
    </citation>
    <scope>NUCLEOTIDE SEQUENCE [LARGE SCALE GENOMIC DNA]</scope>
    <source>
        <strain evidence="2">CCUG 61696</strain>
    </source>
</reference>
<protein>
    <recommendedName>
        <fullName evidence="3">Secreted protein</fullName>
    </recommendedName>
</protein>
<accession>A0ABW3Z9J0</accession>
<comment type="caution">
    <text evidence="1">The sequence shown here is derived from an EMBL/GenBank/DDBJ whole genome shotgun (WGS) entry which is preliminary data.</text>
</comment>
<dbReference type="Proteomes" id="UP001597171">
    <property type="component" value="Unassembled WGS sequence"/>
</dbReference>
<proteinExistence type="predicted"/>
<name>A0ABW3Z9J0_9HYPH</name>
<keyword evidence="2" id="KW-1185">Reference proteome</keyword>
<sequence>MSRRIVFSLVLLAGVAALAAWISWSRTQPERAASGLSGEGRATFVKAAEDACVAAQTGGGADAPSPEEFRTFCRCYGEAIADAMTPQEVERLSRLPREQILAAQETQAAEAFQACSGDAKEEAGAPR</sequence>
<dbReference type="EMBL" id="JBHTMX010000086">
    <property type="protein sequence ID" value="MFD1332432.1"/>
    <property type="molecule type" value="Genomic_DNA"/>
</dbReference>
<evidence type="ECO:0000313" key="1">
    <source>
        <dbReference type="EMBL" id="MFD1332432.1"/>
    </source>
</evidence>
<dbReference type="RefSeq" id="WP_378775647.1">
    <property type="nucleotide sequence ID" value="NZ_JBHTMX010000086.1"/>
</dbReference>